<keyword evidence="12" id="KW-1185">Reference proteome</keyword>
<keyword evidence="6" id="KW-0378">Hydrolase</keyword>
<dbReference type="Proteomes" id="UP001353858">
    <property type="component" value="Unassembled WGS sequence"/>
</dbReference>
<accession>A0AAN7SDL8</accession>
<dbReference type="Pfam" id="PF18027">
    <property type="entry name" value="Pepdidase_M14_N"/>
    <property type="match status" value="1"/>
</dbReference>
<dbReference type="GO" id="GO:0006508">
    <property type="term" value="P:proteolysis"/>
    <property type="evidence" value="ECO:0007669"/>
    <property type="project" value="UniProtKB-KW"/>
</dbReference>
<evidence type="ECO:0000256" key="9">
    <source>
        <dbReference type="PROSITE-ProRule" id="PRU01379"/>
    </source>
</evidence>
<evidence type="ECO:0000256" key="6">
    <source>
        <dbReference type="ARBA" id="ARBA00022801"/>
    </source>
</evidence>
<organism evidence="11 12">
    <name type="scientific">Aquatica leii</name>
    <dbReference type="NCBI Taxonomy" id="1421715"/>
    <lineage>
        <taxon>Eukaryota</taxon>
        <taxon>Metazoa</taxon>
        <taxon>Ecdysozoa</taxon>
        <taxon>Arthropoda</taxon>
        <taxon>Hexapoda</taxon>
        <taxon>Insecta</taxon>
        <taxon>Pterygota</taxon>
        <taxon>Neoptera</taxon>
        <taxon>Endopterygota</taxon>
        <taxon>Coleoptera</taxon>
        <taxon>Polyphaga</taxon>
        <taxon>Elateriformia</taxon>
        <taxon>Elateroidea</taxon>
        <taxon>Lampyridae</taxon>
        <taxon>Luciolinae</taxon>
        <taxon>Aquatica</taxon>
    </lineage>
</organism>
<feature type="domain" description="Peptidase M14" evidence="10">
    <location>
        <begin position="264"/>
        <end position="560"/>
    </location>
</feature>
<dbReference type="GO" id="GO:0008270">
    <property type="term" value="F:zinc ion binding"/>
    <property type="evidence" value="ECO:0007669"/>
    <property type="project" value="InterPro"/>
</dbReference>
<comment type="similarity">
    <text evidence="2 9">Belongs to the peptidase M14 family.</text>
</comment>
<dbReference type="FunFam" id="3.40.630.10:FF:000011">
    <property type="entry name" value="cytosolic carboxypeptidase 2 isoform X1"/>
    <property type="match status" value="1"/>
</dbReference>
<dbReference type="PANTHER" id="PTHR12756">
    <property type="entry name" value="CYTOSOLIC CARBOXYPEPTIDASE"/>
    <property type="match status" value="1"/>
</dbReference>
<evidence type="ECO:0000256" key="2">
    <source>
        <dbReference type="ARBA" id="ARBA00005988"/>
    </source>
</evidence>
<dbReference type="Gene3D" id="3.40.630.10">
    <property type="entry name" value="Zn peptidases"/>
    <property type="match status" value="2"/>
</dbReference>
<gene>
    <name evidence="11" type="ORF">RN001_002937</name>
</gene>
<keyword evidence="7" id="KW-0862">Zinc</keyword>
<dbReference type="InterPro" id="IPR040626">
    <property type="entry name" value="Pepdidase_M14_N"/>
</dbReference>
<evidence type="ECO:0000256" key="5">
    <source>
        <dbReference type="ARBA" id="ARBA00022723"/>
    </source>
</evidence>
<dbReference type="PROSITE" id="PS52035">
    <property type="entry name" value="PEPTIDASE_M14"/>
    <property type="match status" value="2"/>
</dbReference>
<dbReference type="Gene3D" id="2.60.40.3120">
    <property type="match status" value="3"/>
</dbReference>
<dbReference type="SUPFAM" id="SSF53187">
    <property type="entry name" value="Zn-dependent exopeptidases"/>
    <property type="match status" value="2"/>
</dbReference>
<name>A0AAN7SDL8_9COLE</name>
<evidence type="ECO:0000256" key="7">
    <source>
        <dbReference type="ARBA" id="ARBA00022833"/>
    </source>
</evidence>
<feature type="active site" description="Proton donor/acceptor" evidence="9">
    <location>
        <position position="952"/>
    </location>
</feature>
<keyword evidence="3" id="KW-0121">Carboxypeptidase</keyword>
<protein>
    <recommendedName>
        <fullName evidence="10">Peptidase M14 domain-containing protein</fullName>
    </recommendedName>
</protein>
<comment type="caution">
    <text evidence="11">The sequence shown here is derived from an EMBL/GenBank/DDBJ whole genome shotgun (WGS) entry which is preliminary data.</text>
</comment>
<dbReference type="EMBL" id="JARPUR010000001">
    <property type="protein sequence ID" value="KAK4886666.1"/>
    <property type="molecule type" value="Genomic_DNA"/>
</dbReference>
<feature type="domain" description="Peptidase M14" evidence="10">
    <location>
        <begin position="721"/>
        <end position="988"/>
    </location>
</feature>
<evidence type="ECO:0000313" key="11">
    <source>
        <dbReference type="EMBL" id="KAK4886666.1"/>
    </source>
</evidence>
<proteinExistence type="inferred from homology"/>
<dbReference type="InterPro" id="IPR000834">
    <property type="entry name" value="Peptidase_M14"/>
</dbReference>
<evidence type="ECO:0000256" key="4">
    <source>
        <dbReference type="ARBA" id="ARBA00022670"/>
    </source>
</evidence>
<evidence type="ECO:0000256" key="8">
    <source>
        <dbReference type="ARBA" id="ARBA00023049"/>
    </source>
</evidence>
<evidence type="ECO:0000259" key="10">
    <source>
        <dbReference type="PROSITE" id="PS52035"/>
    </source>
</evidence>
<keyword evidence="4" id="KW-0645">Protease</keyword>
<keyword evidence="8" id="KW-0482">Metalloprotease</keyword>
<dbReference type="InterPro" id="IPR050821">
    <property type="entry name" value="Cytosolic_carboxypeptidase"/>
</dbReference>
<evidence type="ECO:0000313" key="12">
    <source>
        <dbReference type="Proteomes" id="UP001353858"/>
    </source>
</evidence>
<sequence>MIKKRPLSAGGWHQSPVLEKCILEDEDNSFDYTSLLTKESRLLFSLIQEFSNIKSLQWPVECQFLDRHPQHIYYVPYIPEPFYAISGKEERPKSVSRTEGVVVYRNPVFHHSTTTSCIFPSCPTSNEVSLKFESRFESGNLSKAVKINDTFYELYLRTDLYTSRHIQWYYFKVSHMQNKLIYRFSIVNLTKDYSLYKDGLRPLMYSTKDAQCRKVGWKRCGYNITYYCNKSSPLGEREQRNTYTLTFNIRFPYKNDIVYFAYSYPYTYSDLRNYLLKISKHPYKSKYATTRVLCQTLAGNDLYYVTITSDSSTDLKFKKQFYKDRPTEKKSIIITARVHPAETPSSWIMKGFIDFLTGTSNVAKYLRDRFIFKLIPMLNPDGVIVGNTRCSLKGNDLNRQYRNTIRQSYPTIWYTKLIIDRYKMQEIILVITSMCYRMIEKTGVAVYCDIHAHSKSHNIFLYGCENNMGFDKCLEEQIFASMLQKNASNKFCLNKCRYSVHQRKEGTARAVMGMMGVPISFTLEASVGGSRLGSKVGTHFTVKDYEEMAYSFLKHTSDEDHHSLLKKNSDEVFSLINKYNLNFTAPRWPIECQVLDETIQPIPYATLKTEPFYVITGKEEQPRSMGKLRGAVVYDYPVSDLHFDSLEFESRFESGNLAKAVRIHEGHYELYLRNDLYTSKHAQWFYFKELNETDYQHIKFIFTFTIEFPYENDVVFFAYSYPYTYSDLQCYLFKLITHPKKSQFTTLRILCKTLAGNDVYYVTIAAPENKIKKKVIVLTARVHPGEPPSSWIMKGILDFLTSNSSAARQMREEFIFKLIPMLNPDGVIVGNSRCSLSGKDLNRQYKIATRNTFPSIWYTKLMIERTLIKSEIAMYCDLHAHSKSHNIFLYGCENDKDLNKQIEEQVFSLMLHKNASNKFSFKNCQFDSSKSKEGTGRVVIGKMGISNSFTLEASFGGSRLGNRAETLFSFEDYETMGHSFCKTLLDFYDKNSMKSSSLILEEDSLKFESRFESGNLKMAIKLRDDYYKLYLRGDFYTDTQMQWFYFSITNMKKGLDYRCVINSKYESLHIYLVMME</sequence>
<reference evidence="12" key="1">
    <citation type="submission" date="2023-01" db="EMBL/GenBank/DDBJ databases">
        <title>Key to firefly adult light organ development and bioluminescence: homeobox transcription factors regulate luciferase expression and transportation to peroxisome.</title>
        <authorList>
            <person name="Fu X."/>
        </authorList>
    </citation>
    <scope>NUCLEOTIDE SEQUENCE [LARGE SCALE GENOMIC DNA]</scope>
</reference>
<comment type="cofactor">
    <cofactor evidence="1">
        <name>Zn(2+)</name>
        <dbReference type="ChEBI" id="CHEBI:29105"/>
    </cofactor>
</comment>
<evidence type="ECO:0000256" key="1">
    <source>
        <dbReference type="ARBA" id="ARBA00001947"/>
    </source>
</evidence>
<feature type="active site" description="Proton donor/acceptor" evidence="9">
    <location>
        <position position="524"/>
    </location>
</feature>
<dbReference type="Pfam" id="PF00246">
    <property type="entry name" value="Peptidase_M14"/>
    <property type="match status" value="2"/>
</dbReference>
<dbReference type="GO" id="GO:0004181">
    <property type="term" value="F:metallocarboxypeptidase activity"/>
    <property type="evidence" value="ECO:0007669"/>
    <property type="project" value="InterPro"/>
</dbReference>
<dbReference type="AlphaFoldDB" id="A0AAN7SDL8"/>
<evidence type="ECO:0000256" key="3">
    <source>
        <dbReference type="ARBA" id="ARBA00022645"/>
    </source>
</evidence>
<keyword evidence="5" id="KW-0479">Metal-binding</keyword>
<dbReference type="PANTHER" id="PTHR12756:SF45">
    <property type="entry name" value="CYTOSOLIC CARBOXYPEPTIDASE NNA1"/>
    <property type="match status" value="1"/>
</dbReference>